<dbReference type="OrthoDB" id="9907157at2759"/>
<evidence type="ECO:0000313" key="7">
    <source>
        <dbReference type="Proteomes" id="UP001652624"/>
    </source>
</evidence>
<dbReference type="Gene3D" id="2.60.40.10">
    <property type="entry name" value="Immunoglobulins"/>
    <property type="match status" value="1"/>
</dbReference>
<evidence type="ECO:0000256" key="1">
    <source>
        <dbReference type="ARBA" id="ARBA00009633"/>
    </source>
</evidence>
<dbReference type="CTD" id="284359"/>
<dbReference type="GO" id="GO:0007342">
    <property type="term" value="P:fusion of sperm to egg plasma membrane involved in single fertilization"/>
    <property type="evidence" value="ECO:0007669"/>
    <property type="project" value="InterPro"/>
</dbReference>
<feature type="compositionally biased region" description="Basic and acidic residues" evidence="3">
    <location>
        <begin position="340"/>
        <end position="352"/>
    </location>
</feature>
<feature type="region of interest" description="Disordered" evidence="3">
    <location>
        <begin position="260"/>
        <end position="291"/>
    </location>
</feature>
<sequence>MGSRLPLLLGAALAGCLLPARGCVICDPKVEKALQSLETEYLPDHLEVKHHKDFMNRVKQAVKDFKELPIHEDSYMGVVDEPTLEKASWSLLKELKRIMESRVKGELFVKELFWMLHLEKENFARYAAQFQKEAFCPNNCGTMLQTLIWCNTCQKQVHACRKSIDCGEREIQVHAMEDLILDCELNWHQASQGLTDYSFYRVWQNNTKTLVSRGKESTLSKPMVDPKDAGTYLCELGTVQSSPATIIHFHVKVLPKRIHEETPSTAAPPGGKVPLEVSTGTQNPPLESPQPGNVLSGRLVGLLTWGLVVVIIGTATALFFSRSEKVIHFLKSLLPRAGKEAEEQSHASEKSTENSFAQENVLESEGNVTETEREATESEKSGMESVDE</sequence>
<evidence type="ECO:0000256" key="2">
    <source>
        <dbReference type="ARBA" id="ARBA00022729"/>
    </source>
</evidence>
<keyword evidence="4" id="KW-0472">Membrane</keyword>
<dbReference type="eggNOG" id="ENOG502SFD8">
    <property type="taxonomic scope" value="Eukaryota"/>
</dbReference>
<dbReference type="PROSITE" id="PS51257">
    <property type="entry name" value="PROKAR_LIPOPROTEIN"/>
    <property type="match status" value="1"/>
</dbReference>
<organism evidence="7 8">
    <name type="scientific">Erinaceus europaeus</name>
    <name type="common">Western European hedgehog</name>
    <dbReference type="NCBI Taxonomy" id="9365"/>
    <lineage>
        <taxon>Eukaryota</taxon>
        <taxon>Metazoa</taxon>
        <taxon>Chordata</taxon>
        <taxon>Craniata</taxon>
        <taxon>Vertebrata</taxon>
        <taxon>Euteleostomi</taxon>
        <taxon>Mammalia</taxon>
        <taxon>Eutheria</taxon>
        <taxon>Laurasiatheria</taxon>
        <taxon>Eulipotyphla</taxon>
        <taxon>Erinaceidae</taxon>
        <taxon>Erinaceinae</taxon>
        <taxon>Erinaceus</taxon>
    </lineage>
</organism>
<protein>
    <submittedName>
        <fullName evidence="8">Izumo sperm-egg fusion protein 1 isoform X1</fullName>
    </submittedName>
</protein>
<evidence type="ECO:0000256" key="3">
    <source>
        <dbReference type="SAM" id="MobiDB-lite"/>
    </source>
</evidence>
<dbReference type="GO" id="GO:0005886">
    <property type="term" value="C:plasma membrane"/>
    <property type="evidence" value="ECO:0007669"/>
    <property type="project" value="TreeGrafter"/>
</dbReference>
<dbReference type="Pfam" id="PF15005">
    <property type="entry name" value="IZUMO"/>
    <property type="match status" value="1"/>
</dbReference>
<gene>
    <name evidence="8" type="primary">IZUMO1</name>
</gene>
<dbReference type="PANTHER" id="PTHR35540:SF1">
    <property type="entry name" value="IZUMO SPERM-EGG FUSION PROTEIN 1"/>
    <property type="match status" value="1"/>
</dbReference>
<name>A0A1S3AJR4_ERIEU</name>
<keyword evidence="2 5" id="KW-0732">Signal</keyword>
<evidence type="ECO:0000259" key="6">
    <source>
        <dbReference type="Pfam" id="PF16706"/>
    </source>
</evidence>
<proteinExistence type="inferred from homology"/>
<dbReference type="GO" id="GO:0086080">
    <property type="term" value="F:protein binding involved in heterotypic cell-cell adhesion"/>
    <property type="evidence" value="ECO:0007669"/>
    <property type="project" value="TreeGrafter"/>
</dbReference>
<dbReference type="InterPro" id="IPR013783">
    <property type="entry name" value="Ig-like_fold"/>
</dbReference>
<comment type="similarity">
    <text evidence="1">Belongs to the Izumo family.</text>
</comment>
<dbReference type="InterPro" id="IPR032699">
    <property type="entry name" value="Izumo-Ig"/>
</dbReference>
<feature type="region of interest" description="Disordered" evidence="3">
    <location>
        <begin position="340"/>
        <end position="388"/>
    </location>
</feature>
<dbReference type="InParanoid" id="A0A1S3AJR4"/>
<evidence type="ECO:0000256" key="5">
    <source>
        <dbReference type="SAM" id="SignalP"/>
    </source>
</evidence>
<dbReference type="InterPro" id="IPR036179">
    <property type="entry name" value="Ig-like_dom_sf"/>
</dbReference>
<feature type="signal peptide" evidence="5">
    <location>
        <begin position="1"/>
        <end position="22"/>
    </location>
</feature>
<feature type="chain" id="PRO_5010200665" evidence="5">
    <location>
        <begin position="23"/>
        <end position="388"/>
    </location>
</feature>
<feature type="transmembrane region" description="Helical" evidence="4">
    <location>
        <begin position="299"/>
        <end position="321"/>
    </location>
</feature>
<dbReference type="FunCoup" id="A0A1S3AJR4">
    <property type="interactions" value="57"/>
</dbReference>
<dbReference type="AlphaFoldDB" id="A0A1S3AJR4"/>
<keyword evidence="4" id="KW-0812">Transmembrane</keyword>
<reference evidence="8" key="1">
    <citation type="submission" date="2025-08" db="UniProtKB">
        <authorList>
            <consortium name="RefSeq"/>
        </authorList>
    </citation>
    <scope>IDENTIFICATION</scope>
</reference>
<evidence type="ECO:0000256" key="4">
    <source>
        <dbReference type="SAM" id="Phobius"/>
    </source>
</evidence>
<dbReference type="Pfam" id="PF16706">
    <property type="entry name" value="Izumo-Ig"/>
    <property type="match status" value="1"/>
</dbReference>
<keyword evidence="7" id="KW-1185">Reference proteome</keyword>
<evidence type="ECO:0000313" key="8">
    <source>
        <dbReference type="RefSeq" id="XP_007536048.1"/>
    </source>
</evidence>
<dbReference type="InterPro" id="IPR029389">
    <property type="entry name" value="IZUMO"/>
</dbReference>
<dbReference type="GO" id="GO:0002080">
    <property type="term" value="C:acrosomal membrane"/>
    <property type="evidence" value="ECO:0007669"/>
    <property type="project" value="TreeGrafter"/>
</dbReference>
<dbReference type="SUPFAM" id="SSF48726">
    <property type="entry name" value="Immunoglobulin"/>
    <property type="match status" value="1"/>
</dbReference>
<dbReference type="InterPro" id="IPR032700">
    <property type="entry name" value="IZUMO1"/>
</dbReference>
<feature type="compositionally biased region" description="Polar residues" evidence="3">
    <location>
        <begin position="278"/>
        <end position="291"/>
    </location>
</feature>
<dbReference type="PANTHER" id="PTHR35540">
    <property type="entry name" value="IZUMO SPERM-EGG FUSION PROTEIN 1"/>
    <property type="match status" value="1"/>
</dbReference>
<dbReference type="Proteomes" id="UP001652624">
    <property type="component" value="Unplaced"/>
</dbReference>
<feature type="domain" description="Izumo protein immunoglobulin" evidence="6">
    <location>
        <begin position="169"/>
        <end position="256"/>
    </location>
</feature>
<dbReference type="GeneID" id="103125208"/>
<dbReference type="RefSeq" id="XP_007536048.1">
    <property type="nucleotide sequence ID" value="XM_007535986.2"/>
</dbReference>
<dbReference type="GO" id="GO:0005102">
    <property type="term" value="F:signaling receptor binding"/>
    <property type="evidence" value="ECO:0007669"/>
    <property type="project" value="InterPro"/>
</dbReference>
<feature type="compositionally biased region" description="Basic and acidic residues" evidence="3">
    <location>
        <begin position="370"/>
        <end position="382"/>
    </location>
</feature>
<keyword evidence="4" id="KW-1133">Transmembrane helix</keyword>
<accession>A0A1S3AJR4</accession>
<dbReference type="GO" id="GO:0035036">
    <property type="term" value="P:sperm-egg recognition"/>
    <property type="evidence" value="ECO:0007669"/>
    <property type="project" value="InterPro"/>
</dbReference>